<keyword evidence="5" id="KW-1185">Reference proteome</keyword>
<feature type="compositionally biased region" description="Low complexity" evidence="3">
    <location>
        <begin position="8"/>
        <end position="21"/>
    </location>
</feature>
<dbReference type="InterPro" id="IPR038417">
    <property type="entry name" value="Alpga-gal_N_sf"/>
</dbReference>
<dbReference type="Gene3D" id="3.20.20.70">
    <property type="entry name" value="Aldolase class I"/>
    <property type="match status" value="1"/>
</dbReference>
<dbReference type="Pfam" id="PF02065">
    <property type="entry name" value="Melibiase"/>
    <property type="match status" value="1"/>
</dbReference>
<dbReference type="PANTHER" id="PTHR43053:SF3">
    <property type="entry name" value="ALPHA-GALACTOSIDASE C-RELATED"/>
    <property type="match status" value="1"/>
</dbReference>
<proteinExistence type="predicted"/>
<reference evidence="4 5" key="1">
    <citation type="submission" date="2018-07" db="EMBL/GenBank/DDBJ databases">
        <title>Streptomyces species from bats.</title>
        <authorList>
            <person name="Dunlap C."/>
        </authorList>
    </citation>
    <scope>NUCLEOTIDE SEQUENCE [LARGE SCALE GENOMIC DNA]</scope>
    <source>
        <strain evidence="4 5">AC230</strain>
    </source>
</reference>
<accession>A0A370AZ81</accession>
<dbReference type="RefSeq" id="WP_114626935.1">
    <property type="nucleotide sequence ID" value="NZ_QQNA01000293.1"/>
</dbReference>
<evidence type="ECO:0000256" key="1">
    <source>
        <dbReference type="ARBA" id="ARBA00022801"/>
    </source>
</evidence>
<dbReference type="EMBL" id="QQNA01000293">
    <property type="protein sequence ID" value="RDG34631.1"/>
    <property type="molecule type" value="Genomic_DNA"/>
</dbReference>
<evidence type="ECO:0000313" key="4">
    <source>
        <dbReference type="EMBL" id="RDG34631.1"/>
    </source>
</evidence>
<protein>
    <submittedName>
        <fullName evidence="4">Alpha-galactosidase</fullName>
    </submittedName>
</protein>
<dbReference type="PRINTS" id="PR00743">
    <property type="entry name" value="GLHYDRLASE36"/>
</dbReference>
<evidence type="ECO:0000256" key="2">
    <source>
        <dbReference type="ARBA" id="ARBA00023295"/>
    </source>
</evidence>
<dbReference type="SUPFAM" id="SSF51445">
    <property type="entry name" value="(Trans)glycosidases"/>
    <property type="match status" value="1"/>
</dbReference>
<name>A0A370AZ81_9ACTN</name>
<sequence length="728" mass="77634">MTVPTPPARAGTRGDAGTRGAAETVTDAGTGIVRWGPRALTLCLATGPDGVARLAVNDAPGRAALPLVEVELAGHGRSGTSGKRHVDGAVSRRLRYAGHDAHPDRLTVRTHDPESGLRATTHFRRTGDLPVVHTWTELTAGERTAEVENVSSFVLAGVAGLLGAPGRWERDVRIWTADNPWSGEFRWKGVPLGAAGLLDTGMTRFGQTGSKNRVALTSTGSWSSSEQLPMGWLEGPDAVLAWQIEHNGSWHAEVADRFDEIYLLLSGPGEREHHWSVRLAPGESFATVPVTLALAPDRDAAVAALTGHRRAARRPHPDNTALPVVFNDFMNCLMGDPTTDKLLPLVRAAAATGCEYFCVDAGWYDDERAGEGPGGVPGWWDSVGAWEPAPSRFPGGLAEVTDAIRAAGMVPGLWLEPEVVGVRSPLAAALPDEAFFRRRGRRITEWGRHQLDLRHPAAVAHLDETVDRLVGEFGLGYLKLDYNIDIGAGTDSGPHGPGHGLLEHNRAYLRWLDGVHERHPGLVLEGCAAGGMRIDHATLAHVPVQSLSDQQDESLIAAVAAAAPVAVPPEQGAVWAYPYAGQSDEEIAFTMVSALLGRVHLSGRLDLLAPRQLALVTEAITAYGGFRRSLAQAVASWPLGLPGWRDDWLALALDTGGQTLLALWRRGGLDPVREIPVPPGTTEVLPVFPAAGPGRAVLDREAGLLRVELPAAPAARLLRLPRAASPLS</sequence>
<feature type="region of interest" description="Disordered" evidence="3">
    <location>
        <begin position="1"/>
        <end position="21"/>
    </location>
</feature>
<dbReference type="CDD" id="cd14791">
    <property type="entry name" value="GH36"/>
    <property type="match status" value="1"/>
</dbReference>
<comment type="caution">
    <text evidence="4">The sequence shown here is derived from an EMBL/GenBank/DDBJ whole genome shotgun (WGS) entry which is preliminary data.</text>
</comment>
<dbReference type="InterPro" id="IPR017853">
    <property type="entry name" value="GH"/>
</dbReference>
<keyword evidence="1" id="KW-0378">Hydrolase</keyword>
<dbReference type="AlphaFoldDB" id="A0A370AZ81"/>
<dbReference type="InterPro" id="IPR013785">
    <property type="entry name" value="Aldolase_TIM"/>
</dbReference>
<keyword evidence="2" id="KW-0326">Glycosidase</keyword>
<dbReference type="Proteomes" id="UP000253741">
    <property type="component" value="Unassembled WGS sequence"/>
</dbReference>
<dbReference type="InterPro" id="IPR050985">
    <property type="entry name" value="Alpha-glycosidase_related"/>
</dbReference>
<dbReference type="GO" id="GO:0016052">
    <property type="term" value="P:carbohydrate catabolic process"/>
    <property type="evidence" value="ECO:0007669"/>
    <property type="project" value="InterPro"/>
</dbReference>
<dbReference type="Gene3D" id="2.70.98.60">
    <property type="entry name" value="alpha-galactosidase from lactobacil brevis"/>
    <property type="match status" value="1"/>
</dbReference>
<dbReference type="GO" id="GO:0004557">
    <property type="term" value="F:alpha-galactosidase activity"/>
    <property type="evidence" value="ECO:0007669"/>
    <property type="project" value="InterPro"/>
</dbReference>
<dbReference type="InterPro" id="IPR002252">
    <property type="entry name" value="Glyco_hydro_36"/>
</dbReference>
<dbReference type="OrthoDB" id="9758822at2"/>
<evidence type="ECO:0000313" key="5">
    <source>
        <dbReference type="Proteomes" id="UP000253741"/>
    </source>
</evidence>
<evidence type="ECO:0000256" key="3">
    <source>
        <dbReference type="SAM" id="MobiDB-lite"/>
    </source>
</evidence>
<dbReference type="PANTHER" id="PTHR43053">
    <property type="entry name" value="GLYCOSIDASE FAMILY 31"/>
    <property type="match status" value="1"/>
</dbReference>
<gene>
    <name evidence="4" type="ORF">DVH02_29605</name>
</gene>
<organism evidence="4 5">
    <name type="scientific">Streptomyces corynorhini</name>
    <dbReference type="NCBI Taxonomy" id="2282652"/>
    <lineage>
        <taxon>Bacteria</taxon>
        <taxon>Bacillati</taxon>
        <taxon>Actinomycetota</taxon>
        <taxon>Actinomycetes</taxon>
        <taxon>Kitasatosporales</taxon>
        <taxon>Streptomycetaceae</taxon>
        <taxon>Streptomyces</taxon>
    </lineage>
</organism>